<dbReference type="GO" id="GO:0000151">
    <property type="term" value="C:ubiquitin ligase complex"/>
    <property type="evidence" value="ECO:0007669"/>
    <property type="project" value="TreeGrafter"/>
</dbReference>
<dbReference type="InterPro" id="IPR003126">
    <property type="entry name" value="Znf_UBR"/>
</dbReference>
<dbReference type="GO" id="GO:0061630">
    <property type="term" value="F:ubiquitin protein ligase activity"/>
    <property type="evidence" value="ECO:0007669"/>
    <property type="project" value="UniProtKB-UniRule"/>
</dbReference>
<evidence type="ECO:0000256" key="1">
    <source>
        <dbReference type="ARBA" id="ARBA00000900"/>
    </source>
</evidence>
<gene>
    <name evidence="12" type="ORF">BBBOND_0200380</name>
</gene>
<comment type="pathway">
    <text evidence="2 10">Protein modification; protein ubiquitination.</text>
</comment>
<evidence type="ECO:0000256" key="6">
    <source>
        <dbReference type="ARBA" id="ARBA00022786"/>
    </source>
</evidence>
<dbReference type="VEuPathDB" id="PiroplasmaDB:BBBOND_0200380"/>
<sequence>MTPTSGVKRHCASSSNSTLDVRALGEEYFDNHDRDRVYQEIYGYLYANCNPHKANQLIIEYTGNTGLCTTKWLEETIAFKCYDCESDSTCAICVSCFFRSNHDGHKYRLTRTSGGCCDCGDNGSWDPSGSCSKHNSPLTMADECRLLDLFSPEFLARLRDTLRQICAAITAYMRNLDPVEESFFLLLLTLLDDLLKVTPAFRYAFYEVMLEEDLTVWVRKHQLLSSDVRKTLNSLYLTMVTSMAFKVLFSKVYVQHYGDIVEPYREPEEWHLSHLSVQLFTYSHIATREVNNGFLEVCVQCLLDHHLRDGRLDTLQFPRFDRRLFSFYLLVLSDFTYLMNHDVVVKQVLKTPSLYATLFKLLSCMQMMNTIQHAKDQHVPFENSGYVIAFTSEHTLHTALRPFSENCKSDLTAAIPFYKEVNKCMKDNLKMWEFKSLKLCRTFHIPFIRFFASIVNFNHIRQLHASSLAADVIRGDPLVNAFDDEVLLYVIRTTVSTLRFAQEVKTNLWVYNGESMHDQHDHYRQVILVQLDLVAVQAAVALLGLRRRAGITDVDPLLVLHKEAFRRNIICRNGSLVRMQCTPGDGVFRATFFMHLINVVLHDVKHLEKLSVPRNNKDPEYVRRGYPLVVMDVASALSMGRSEFGDITGMVDSYWRHHPQIADAVESLATVNYSQLTDKAYMRPKSESYRLVDVIWNPYSNASEISIPQEVLKRGTAGMLGPPRSSAFMQPEYYEAQDAILNSLGSKECFNVAWQFMEGLSNLSSHSRYKEMEVDGETTFHNASDDRECYFDVVGEPRQYYRSRINWWGPVGTKWNEAVLCALKTFCLLMETSQHINEENAPRLVEIIEAVSVRMGDDQIIHAALKHVAQKLRDTFKVHQKESSSVSHEDRAEAVKKLQMKFMARMVAQQKKVPLGGVAEKLDVPLEEGTSTLSSKGEARDKSIEEETCILCKQGMDEWRPMSFMCLISTNSVLRRCSQSATGPSVYARASLPLRSSMISCCGHLVHTQCMTEHQMREASGQLMPLYGIQRSTNEFFCPICKSLCNYMLEYIPESKKLRKGKLGKKTKLNTLCMATWRYAFCANWLPSPVHARFNINPHVMYTFNVVLPHNDVQAAPIQGRSFLEDLGVADTQSYEMCCTKCIEADVSVEYRKKCKTLSYRRKFKPPEFDRSGVIRQLEQWLSCRPSKRRQLGRLFDVDPDYTYPHAMTGEYCRGVFSGQRCLYGVQNWRHVDAGMLVDPKFWVLYHHILATSTCRRNQLTVKPSLLQHLVSNFYGVERQDYPVDECGVPCQLDDNFFDMAVEDLAVPFPLRSSMEPVTMTTTLVEALTDDQVRQLASALNFELVEEEPNLDNYNVESNGGKLNLNVTSPWSKDVFRYFLMFFTHRAPTLDQCLKHLANCVGMLSLQVLERFVLDDIKRSFATFVDVAAGVGGNGANVRGPGDSPDATMVDNTAAEAQSASKYGKLRFKRQFLTALYETYVKQHVESADMPANLIERVKWYGLNEHEADFRYYNYTGQLCMASDMGSSGDVASAAGLENADVAEDSSVKSDLMDVDQQAGDVSSHPTTAKGGDMVVDNAGRMHRIPYATVEQIGLDAHTDLALKLQSVHRRTVAMLTYPIPEQPDGEMGAQVRNYLHAVIANLLKVRTVHSLMDSGVDSTEFGLLLDVLRDDTNDCEVSPRGECDIADKLFAEGATRNATEDSPVEPERHYLGTDFLRRVNEEMYRAHSNFAFFEVLRHLVPAEYHLLDFVDVDAHKELTESSTLDDLVPIIRSIAQRVYAHVRERGYLHRDFEPDMDAFVTGLLMHLNRLLDMSFWTMFSVFDVDEDVKTKVSYAHLHPHEVRFGLLAEVIDINKHLQPVRQICEYMFQNNARRKLQYVRATGHESAAPLITGYDYIDMERNLPMGAWDLLRQTTFRACPTCGRTPPNPLVCVLCGSVVCHHSICCDRNKGVRVLRMLTSLERSHVAFRPTDLTHIYNDEVLTHANTCGGGQCVFISPFNCFLLYLDERRHCTSQTLYSDKFGNRDLHESVYGPVVLSRTRLANVVNSFCQGRLAHEIINIQKEASR</sequence>
<evidence type="ECO:0000256" key="5">
    <source>
        <dbReference type="ARBA" id="ARBA00022771"/>
    </source>
</evidence>
<keyword evidence="4 10" id="KW-0479">Metal-binding</keyword>
<dbReference type="Pfam" id="PF18995">
    <property type="entry name" value="PRT6_C"/>
    <property type="match status" value="1"/>
</dbReference>
<dbReference type="InterPro" id="IPR044046">
    <property type="entry name" value="E3_ligase_UBR-like_C"/>
</dbReference>
<name>A0A061D2A0_BABBI</name>
<comment type="function">
    <text evidence="10">Ubiquitin ligase protein which is a component of the N-end rule pathway. Recognizes and binds to proteins bearing specific N-terminal residues that are destabilizing according to the N-end rule, leading to their ubiquitination and subsequent degradation.</text>
</comment>
<evidence type="ECO:0000256" key="9">
    <source>
        <dbReference type="PROSITE-ProRule" id="PRU00508"/>
    </source>
</evidence>
<keyword evidence="3 10" id="KW-0808">Transferase</keyword>
<keyword evidence="13" id="KW-1185">Reference proteome</keyword>
<dbReference type="PROSITE" id="PS51157">
    <property type="entry name" value="ZF_UBR"/>
    <property type="match status" value="1"/>
</dbReference>
<evidence type="ECO:0000256" key="10">
    <source>
        <dbReference type="RuleBase" id="RU366018"/>
    </source>
</evidence>
<dbReference type="EMBL" id="LK391708">
    <property type="protein sequence ID" value="CDR94881.1"/>
    <property type="molecule type" value="Genomic_DNA"/>
</dbReference>
<proteinExistence type="inferred from homology"/>
<dbReference type="GeneID" id="24563422"/>
<dbReference type="CDD" id="cd19673">
    <property type="entry name" value="UBR-box_UBR3"/>
    <property type="match status" value="1"/>
</dbReference>
<organism evidence="12 13">
    <name type="scientific">Babesia bigemina</name>
    <dbReference type="NCBI Taxonomy" id="5866"/>
    <lineage>
        <taxon>Eukaryota</taxon>
        <taxon>Sar</taxon>
        <taxon>Alveolata</taxon>
        <taxon>Apicomplexa</taxon>
        <taxon>Aconoidasida</taxon>
        <taxon>Piroplasmida</taxon>
        <taxon>Babesiidae</taxon>
        <taxon>Babesia</taxon>
    </lineage>
</organism>
<evidence type="ECO:0000259" key="11">
    <source>
        <dbReference type="PROSITE" id="PS51157"/>
    </source>
</evidence>
<dbReference type="SMART" id="SM00396">
    <property type="entry name" value="ZnF_UBR1"/>
    <property type="match status" value="1"/>
</dbReference>
<keyword evidence="6 10" id="KW-0833">Ubl conjugation pathway</keyword>
<dbReference type="RefSeq" id="XP_012767067.1">
    <property type="nucleotide sequence ID" value="XM_012911613.1"/>
</dbReference>
<dbReference type="OrthoDB" id="26387at2759"/>
<dbReference type="KEGG" id="bbig:BBBOND_0200380"/>
<protein>
    <recommendedName>
        <fullName evidence="10">E3 ubiquitin-protein ligase</fullName>
        <ecNumber evidence="10">2.3.2.27</ecNumber>
    </recommendedName>
</protein>
<reference evidence="13" key="1">
    <citation type="submission" date="2014-06" db="EMBL/GenBank/DDBJ databases">
        <authorList>
            <person name="Aslett M."/>
            <person name="De Silva N."/>
        </authorList>
    </citation>
    <scope>NUCLEOTIDE SEQUENCE [LARGE SCALE GENOMIC DNA]</scope>
    <source>
        <strain evidence="13">Bond</strain>
    </source>
</reference>
<dbReference type="FunFam" id="2.10.110.30:FF:000002">
    <property type="entry name" value="Putative e3 ubiquitin-protein ligase ubr3"/>
    <property type="match status" value="1"/>
</dbReference>
<evidence type="ECO:0000256" key="4">
    <source>
        <dbReference type="ARBA" id="ARBA00022723"/>
    </source>
</evidence>
<dbReference type="Pfam" id="PF02207">
    <property type="entry name" value="zf-UBR"/>
    <property type="match status" value="1"/>
</dbReference>
<dbReference type="PANTHER" id="PTHR21497">
    <property type="entry name" value="UBIQUITIN LIGASE E3 ALPHA-RELATED"/>
    <property type="match status" value="1"/>
</dbReference>
<evidence type="ECO:0000313" key="13">
    <source>
        <dbReference type="Proteomes" id="UP000033188"/>
    </source>
</evidence>
<evidence type="ECO:0000256" key="8">
    <source>
        <dbReference type="ARBA" id="ARBA00046341"/>
    </source>
</evidence>
<comment type="similarity">
    <text evidence="8 10">Belongs to the E3 ubiquitin-protein ligase UBR1-like family.</text>
</comment>
<dbReference type="GO" id="GO:0016567">
    <property type="term" value="P:protein ubiquitination"/>
    <property type="evidence" value="ECO:0007669"/>
    <property type="project" value="UniProtKB-UniRule"/>
</dbReference>
<dbReference type="GO" id="GO:0071596">
    <property type="term" value="P:ubiquitin-dependent protein catabolic process via the N-end rule pathway"/>
    <property type="evidence" value="ECO:0007669"/>
    <property type="project" value="UniProtKB-UniRule"/>
</dbReference>
<keyword evidence="7 10" id="KW-0862">Zinc</keyword>
<dbReference type="InterPro" id="IPR039164">
    <property type="entry name" value="UBR1-like"/>
</dbReference>
<comment type="catalytic activity">
    <reaction evidence="1 10">
        <text>S-ubiquitinyl-[E2 ubiquitin-conjugating enzyme]-L-cysteine + [acceptor protein]-L-lysine = [E2 ubiquitin-conjugating enzyme]-L-cysteine + N(6)-ubiquitinyl-[acceptor protein]-L-lysine.</text>
        <dbReference type="EC" id="2.3.2.27"/>
    </reaction>
</comment>
<evidence type="ECO:0000256" key="7">
    <source>
        <dbReference type="ARBA" id="ARBA00022833"/>
    </source>
</evidence>
<dbReference type="GO" id="GO:0008270">
    <property type="term" value="F:zinc ion binding"/>
    <property type="evidence" value="ECO:0007669"/>
    <property type="project" value="UniProtKB-UniRule"/>
</dbReference>
<evidence type="ECO:0000313" key="12">
    <source>
        <dbReference type="EMBL" id="CDR94881.1"/>
    </source>
</evidence>
<feature type="domain" description="UBR-type" evidence="11">
    <location>
        <begin position="66"/>
        <end position="136"/>
    </location>
</feature>
<accession>A0A061D2A0</accession>
<dbReference type="EC" id="2.3.2.27" evidence="10"/>
<dbReference type="OMA" id="MISCCGH"/>
<dbReference type="PANTHER" id="PTHR21497:SF24">
    <property type="entry name" value="E3 UBIQUITIN-PROTEIN LIGASE UBR1"/>
    <property type="match status" value="1"/>
</dbReference>
<dbReference type="GO" id="GO:0005737">
    <property type="term" value="C:cytoplasm"/>
    <property type="evidence" value="ECO:0007669"/>
    <property type="project" value="TreeGrafter"/>
</dbReference>
<evidence type="ECO:0000256" key="2">
    <source>
        <dbReference type="ARBA" id="ARBA00004906"/>
    </source>
</evidence>
<dbReference type="Proteomes" id="UP000033188">
    <property type="component" value="Chromosome 2"/>
</dbReference>
<feature type="zinc finger region" description="UBR-type" evidence="9">
    <location>
        <begin position="66"/>
        <end position="136"/>
    </location>
</feature>
<dbReference type="Gene3D" id="2.10.110.30">
    <property type="match status" value="1"/>
</dbReference>
<dbReference type="UniPathway" id="UPA00143"/>
<keyword evidence="5 10" id="KW-0863">Zinc-finger</keyword>
<dbReference type="STRING" id="5866.A0A061D2A0"/>
<evidence type="ECO:0000256" key="3">
    <source>
        <dbReference type="ARBA" id="ARBA00022679"/>
    </source>
</evidence>